<evidence type="ECO:0000313" key="3">
    <source>
        <dbReference type="Proteomes" id="UP000276128"/>
    </source>
</evidence>
<accession>A0A3S0AEH2</accession>
<evidence type="ECO:0008006" key="4">
    <source>
        <dbReference type="Google" id="ProtNLM"/>
    </source>
</evidence>
<evidence type="ECO:0000313" key="2">
    <source>
        <dbReference type="EMBL" id="RTE11077.1"/>
    </source>
</evidence>
<dbReference type="RefSeq" id="WP_126139883.1">
    <property type="nucleotide sequence ID" value="NZ_RXHU01000013.1"/>
</dbReference>
<dbReference type="Proteomes" id="UP000276128">
    <property type="component" value="Unassembled WGS sequence"/>
</dbReference>
<protein>
    <recommendedName>
        <fullName evidence="4">Glycosyl hydrolase family 8</fullName>
    </recommendedName>
</protein>
<dbReference type="SUPFAM" id="SSF48208">
    <property type="entry name" value="Six-hairpin glycosidases"/>
    <property type="match status" value="1"/>
</dbReference>
<dbReference type="AlphaFoldDB" id="A0A3S0AEH2"/>
<dbReference type="GO" id="GO:0005975">
    <property type="term" value="P:carbohydrate metabolic process"/>
    <property type="evidence" value="ECO:0007669"/>
    <property type="project" value="InterPro"/>
</dbReference>
<keyword evidence="3" id="KW-1185">Reference proteome</keyword>
<feature type="chain" id="PRO_5038622632" description="Glycosyl hydrolase family 8" evidence="1">
    <location>
        <begin position="24"/>
        <end position="374"/>
    </location>
</feature>
<evidence type="ECO:0000256" key="1">
    <source>
        <dbReference type="SAM" id="SignalP"/>
    </source>
</evidence>
<dbReference type="Gene3D" id="1.50.10.10">
    <property type="match status" value="1"/>
</dbReference>
<dbReference type="InterPro" id="IPR012341">
    <property type="entry name" value="6hp_glycosidase-like_sf"/>
</dbReference>
<comment type="caution">
    <text evidence="2">The sequence shown here is derived from an EMBL/GenBank/DDBJ whole genome shotgun (WGS) entry which is preliminary data.</text>
</comment>
<proteinExistence type="predicted"/>
<feature type="signal peptide" evidence="1">
    <location>
        <begin position="1"/>
        <end position="23"/>
    </location>
</feature>
<dbReference type="EMBL" id="RXHU01000013">
    <property type="protein sequence ID" value="RTE11077.1"/>
    <property type="molecule type" value="Genomic_DNA"/>
</dbReference>
<dbReference type="InterPro" id="IPR008928">
    <property type="entry name" value="6-hairpin_glycosidase_sf"/>
</dbReference>
<dbReference type="PROSITE" id="PS51257">
    <property type="entry name" value="PROKAR_LIPOPROTEIN"/>
    <property type="match status" value="1"/>
</dbReference>
<sequence length="374" mass="41811">MRVKITMVVLALTVLMSTSACEAFPVLAKANYERKPIRGYGAQLQLSEQRSALQQFITGKLTGPFGTYTNLQDTAQNDAAATGHEVLSESAGLLMRYYALTGQREQFDRQFQLAKRIFDIRSGFSYRYSPILDKKYTMNATVDDFRILRALDEAGQAFQTDAYREELTQYGQKVYNYNVANGSLRDFYDETYAMTNSSITLCYIDIASMELLPVAARKKRELESEMLHIAAGGYLSDAFPLYQTRYDYKTKAYESERINTVESLLTILNLAEIGEAKRTSLDFIKSQVQAGTLVGAYSLDGKPLNDVRSTAVYAIAAMIGSVTEDQELYQLSISKMNAFQIHNTGSVLNGGFGDVMSGQAYSFDNLMANLAYVY</sequence>
<organism evidence="2 3">
    <name type="scientific">Paenibacillus whitsoniae</name>
    <dbReference type="NCBI Taxonomy" id="2496558"/>
    <lineage>
        <taxon>Bacteria</taxon>
        <taxon>Bacillati</taxon>
        <taxon>Bacillota</taxon>
        <taxon>Bacilli</taxon>
        <taxon>Bacillales</taxon>
        <taxon>Paenibacillaceae</taxon>
        <taxon>Paenibacillus</taxon>
    </lineage>
</organism>
<gene>
    <name evidence="2" type="ORF">EJQ19_03870</name>
</gene>
<dbReference type="OrthoDB" id="1779554at2"/>
<keyword evidence="1" id="KW-0732">Signal</keyword>
<name>A0A3S0AEH2_9BACL</name>
<reference evidence="2 3" key="1">
    <citation type="submission" date="2018-12" db="EMBL/GenBank/DDBJ databases">
        <title>Bacillus ochoae sp. nov., Paenibacillus whitsoniae sp. nov., Paenibacillus spiritus sp. nov. Isolated from the Mars Exploration Rover during spacecraft assembly.</title>
        <authorList>
            <person name="Seuylemezian A."/>
            <person name="Vaishampayan P."/>
        </authorList>
    </citation>
    <scope>NUCLEOTIDE SEQUENCE [LARGE SCALE GENOMIC DNA]</scope>
    <source>
        <strain evidence="2 3">MER 54</strain>
    </source>
</reference>